<dbReference type="OrthoDB" id="2384430at2759"/>
<protein>
    <submittedName>
        <fullName evidence="3">HCP-like protein</fullName>
    </submittedName>
</protein>
<dbReference type="InterPro" id="IPR051726">
    <property type="entry name" value="Chitin_Synth_Reg"/>
</dbReference>
<evidence type="ECO:0000313" key="4">
    <source>
        <dbReference type="Proteomes" id="UP000193920"/>
    </source>
</evidence>
<dbReference type="InterPro" id="IPR011990">
    <property type="entry name" value="TPR-like_helical_dom_sf"/>
</dbReference>
<evidence type="ECO:0000313" key="3">
    <source>
        <dbReference type="EMBL" id="ORY15786.1"/>
    </source>
</evidence>
<feature type="compositionally biased region" description="Basic and acidic residues" evidence="2">
    <location>
        <begin position="1"/>
        <end position="10"/>
    </location>
</feature>
<dbReference type="PANTHER" id="PTHR46430">
    <property type="entry name" value="PROTEIN SKT5-RELATED"/>
    <property type="match status" value="1"/>
</dbReference>
<keyword evidence="4" id="KW-1185">Reference proteome</keyword>
<organism evidence="3 4">
    <name type="scientific">Neocallimastix californiae</name>
    <dbReference type="NCBI Taxonomy" id="1754190"/>
    <lineage>
        <taxon>Eukaryota</taxon>
        <taxon>Fungi</taxon>
        <taxon>Fungi incertae sedis</taxon>
        <taxon>Chytridiomycota</taxon>
        <taxon>Chytridiomycota incertae sedis</taxon>
        <taxon>Neocallimastigomycetes</taxon>
        <taxon>Neocallimastigales</taxon>
        <taxon>Neocallimastigaceae</taxon>
        <taxon>Neocallimastix</taxon>
    </lineage>
</organism>
<dbReference type="Gene3D" id="1.25.40.10">
    <property type="entry name" value="Tetratricopeptide repeat domain"/>
    <property type="match status" value="2"/>
</dbReference>
<feature type="compositionally biased region" description="Basic residues" evidence="2">
    <location>
        <begin position="16"/>
        <end position="27"/>
    </location>
</feature>
<dbReference type="Pfam" id="PF08238">
    <property type="entry name" value="Sel1"/>
    <property type="match status" value="4"/>
</dbReference>
<gene>
    <name evidence="3" type="ORF">LY90DRAFT_677502</name>
</gene>
<evidence type="ECO:0000256" key="2">
    <source>
        <dbReference type="SAM" id="MobiDB-lite"/>
    </source>
</evidence>
<dbReference type="SMART" id="SM00671">
    <property type="entry name" value="SEL1"/>
    <property type="match status" value="4"/>
</dbReference>
<accession>A0A1Y1ZZX5</accession>
<proteinExistence type="predicted"/>
<dbReference type="AlphaFoldDB" id="A0A1Y1ZZX5"/>
<sequence>MTTEIFEKSTENGNKIKSKRKTNSKKAMRKEFNVKPSNIITNIVVWAAKERHPLAMYLMGLFFLGYYKIYPDFEKAVFWFKRAIKYEANKDFGGVEYYLGHCYESGFGIEQDKEKALKLYNISANKKFPKAMKKLSVCYAKGFLGCNTNKELSTKWNKLYEEQKKYGWNKENALTNTGYEVDIFAGEEQLIDIIEDAREVGNVEAEYCLGLFYDAGFGGIIEQNKKLALQCFKSAASKGHAGAMYFVVKYIEDGVVKDANQQIVNEEREELAKRNTLLSSSSSSEIKSEIPIAQNEINNKIHKRDESKAPGNDINTTFSNSIYISEETIKNEFEIINTEFIENPVYPYQSKLTENERELNNKNKSDIITDEGKKLTEEYNRIVDEVNKENNNEKIFGASSNEINILENEIIGSDYSDSIDNIKYNHESSLKNPVLSKIPEEDNKDNEEEGIGHKIKKKRGHNIFNKVKGFVNKF</sequence>
<name>A0A1Y1ZZX5_9FUNG</name>
<evidence type="ECO:0000256" key="1">
    <source>
        <dbReference type="ARBA" id="ARBA00022737"/>
    </source>
</evidence>
<dbReference type="InterPro" id="IPR006597">
    <property type="entry name" value="Sel1-like"/>
</dbReference>
<reference evidence="3 4" key="1">
    <citation type="submission" date="2016-08" db="EMBL/GenBank/DDBJ databases">
        <title>A Parts List for Fungal Cellulosomes Revealed by Comparative Genomics.</title>
        <authorList>
            <consortium name="DOE Joint Genome Institute"/>
            <person name="Haitjema C.H."/>
            <person name="Gilmore S.P."/>
            <person name="Henske J.K."/>
            <person name="Solomon K.V."/>
            <person name="De Groot R."/>
            <person name="Kuo A."/>
            <person name="Mondo S.J."/>
            <person name="Salamov A.A."/>
            <person name="Labutti K."/>
            <person name="Zhao Z."/>
            <person name="Chiniquy J."/>
            <person name="Barry K."/>
            <person name="Brewer H.M."/>
            <person name="Purvine S.O."/>
            <person name="Wright A.T."/>
            <person name="Boxma B."/>
            <person name="Van Alen T."/>
            <person name="Hackstein J.H."/>
            <person name="Baker S.E."/>
            <person name="Grigoriev I.V."/>
            <person name="O'Malley M.A."/>
        </authorList>
    </citation>
    <scope>NUCLEOTIDE SEQUENCE [LARGE SCALE GENOMIC DNA]</scope>
    <source>
        <strain evidence="3 4">G1</strain>
    </source>
</reference>
<dbReference type="SUPFAM" id="SSF81901">
    <property type="entry name" value="HCP-like"/>
    <property type="match status" value="2"/>
</dbReference>
<dbReference type="Proteomes" id="UP000193920">
    <property type="component" value="Unassembled WGS sequence"/>
</dbReference>
<feature type="region of interest" description="Disordered" evidence="2">
    <location>
        <begin position="1"/>
        <end position="27"/>
    </location>
</feature>
<dbReference type="STRING" id="1754190.A0A1Y1ZZX5"/>
<dbReference type="EMBL" id="MCOG01000337">
    <property type="protein sequence ID" value="ORY15786.1"/>
    <property type="molecule type" value="Genomic_DNA"/>
</dbReference>
<keyword evidence="1" id="KW-0677">Repeat</keyword>
<comment type="caution">
    <text evidence="3">The sequence shown here is derived from an EMBL/GenBank/DDBJ whole genome shotgun (WGS) entry which is preliminary data.</text>
</comment>